<accession>A0A1X9T5K6</accession>
<dbReference type="RefSeq" id="YP_009362498.1">
    <property type="nucleotide sequence ID" value="NC_034618.1"/>
</dbReference>
<protein>
    <submittedName>
        <fullName evidence="2">HisI-like family-protein</fullName>
    </submittedName>
</protein>
<keyword evidence="3" id="KW-1185">Reference proteome</keyword>
<dbReference type="EMBL" id="KX832224">
    <property type="protein sequence ID" value="ARR28989.1"/>
    <property type="molecule type" value="Genomic_DNA"/>
</dbReference>
<feature type="compositionally biased region" description="Polar residues" evidence="1">
    <location>
        <begin position="426"/>
        <end position="438"/>
    </location>
</feature>
<feature type="region of interest" description="Disordered" evidence="1">
    <location>
        <begin position="425"/>
        <end position="450"/>
    </location>
</feature>
<proteinExistence type="predicted"/>
<evidence type="ECO:0000313" key="3">
    <source>
        <dbReference type="Proteomes" id="UP000203507"/>
    </source>
</evidence>
<dbReference type="Proteomes" id="UP000203507">
    <property type="component" value="Segment"/>
</dbReference>
<name>A0A1X9T5K6_9VIRU</name>
<dbReference type="KEGG" id="vg:32878323"/>
<evidence type="ECO:0000313" key="2">
    <source>
        <dbReference type="EMBL" id="ARR28989.1"/>
    </source>
</evidence>
<sequence>MESRMKQYKKTMKVCYPIEDGMVASHLMVLSLEKAAQIERELFLHPIKTLGGRSDFLLLGLAYRGGQTYNRFLVYANLDNQEIFEVRTTDEKVYMEQVALSLEFYLSGKHNLASSSAHASHYGELPYNLVTSRDFAKEVERHWSRVVHETTGHKRAGVRKVGEQYPQNLAPQAAVVMKALLATSGLECSPHFLEAVHDLTRRHKGMAVSVFAQCPESSSILALCTADVVRAHVPSGMAFRPEEVWIGDMHLTCVGLIRTLITEHVIEPFCNYALLLVDAVGRCYCLSLTANKMYFAANSMKEVIDVSPCPYVLSSNVTPAPILSSRTGLNSAVCRTCHNGAEVCFFRITGVAAADGGWVQGTHDPSLVYFDPVFNSQRRTRPLVIPSMERATLARMVHYYDSEPEDDDMATTVFTFTDKICPEVISDNSNDSQDSTGAGPSGRYKRTRLV</sequence>
<dbReference type="GeneID" id="32878323"/>
<evidence type="ECO:0000256" key="1">
    <source>
        <dbReference type="SAM" id="MobiDB-lite"/>
    </source>
</evidence>
<organism evidence="2">
    <name type="scientific">Ranid herpesvirus 3</name>
    <dbReference type="NCBI Taxonomy" id="1987509"/>
    <lineage>
        <taxon>Viruses</taxon>
        <taxon>Duplodnaviria</taxon>
        <taxon>Heunggongvirae</taxon>
        <taxon>Peploviricota</taxon>
        <taxon>Herviviricetes</taxon>
        <taxon>Herpesvirales</taxon>
        <taxon>Alloherpesviridae</taxon>
        <taxon>Batravirus</taxon>
        <taxon>Batravirus ranidallo3</taxon>
    </lineage>
</organism>
<reference evidence="2" key="1">
    <citation type="journal article" date="2017" name="Vet. Pathol.">
        <title>Ranid Herpesvirus 3 and Proliferative Dermatitis in Free-Ranging Wild Common Frogs (Rana Temporaria).</title>
        <authorList>
            <person name="Origgi F.C."/>
            <person name="Schmidt B.R."/>
            <person name="Lohmann P."/>
            <person name="Otten P."/>
            <person name="Akdesir E."/>
            <person name="Gaschen V."/>
            <person name="Aguilar-Bultet L."/>
            <person name="Wahli T."/>
            <person name="Sattler U."/>
            <person name="Stoffel M.H."/>
        </authorList>
    </citation>
    <scope>NUCLEOTIDE SEQUENCE [LARGE SCALE GENOMIC DNA]</scope>
    <source>
        <strain evidence="2">FO1_2015</strain>
    </source>
</reference>